<dbReference type="RefSeq" id="WP_354190753.1">
    <property type="nucleotide sequence ID" value="NZ_JBEPLI010000028.1"/>
</dbReference>
<dbReference type="SUPFAM" id="SSF51126">
    <property type="entry name" value="Pectin lyase-like"/>
    <property type="match status" value="1"/>
</dbReference>
<evidence type="ECO:0000313" key="4">
    <source>
        <dbReference type="Proteomes" id="UP001549086"/>
    </source>
</evidence>
<dbReference type="Proteomes" id="UP001549086">
    <property type="component" value="Unassembled WGS sequence"/>
</dbReference>
<name>A0ABV2HIP1_9HYPH</name>
<evidence type="ECO:0000313" key="3">
    <source>
        <dbReference type="EMBL" id="MET3590430.1"/>
    </source>
</evidence>
<sequence>MCNFTTAILFFLQNGIESYAQARESVDYKITVVSQPFSVSPVMELLQGFSVAHFREEYGERFDTKSFSQRYEDTFNGGGRSQGTGNIDIGYNSFNDKVKENEGLLIHEVEEAGQLILYDGGYFICNNCRKYTINDKFYKFANNSNHFTALTVRGPVAEVTGRNVTIGSEVQDKNFTRGVSVSNGGRVLLDTPILKNIKVAFQASQGTVKVKGGNITGSEMAVQAIGRGTHIILNEIKIETSGGKASIFNFGAPEVKIKGAEIYFRDSHGVHSELKGDVAFDDVTIHGKGKEQNADRHAVFYVGIGGSVNFEGGTIKAENIHGILSEGAVYTSSLDIQPADLLKDFPTTEVNITSSSVEVEGKGANGIYFRGKEPMIVSNFQSVDSSEAEKTPHKLDVINLDKVVFSVPNSVTIYGTNNAYGVVTLIQSILSGRSLLHVEKGGSVKVLANSSSLEGDAYVDEHSTAELHLGSGSTWTLQPKEPRGQSETGEKNESSISFLGLMGDSSVKFTQSKPDENYVYKMLRIGKGIGEAYRAKGGANIYLNTYLNEGGALENQKTDRVLIHGDVSGTTMVHIRRISGSPGGYTGNGGNNQGISIIQVSGQAKQSSFQLEDDYVTLEHSPYQYQLYAYGPQSDLGVADPHQRLVAGEGEFWDFRLENRYIVPTPTPSPEPEPYPKPSPSPAPTPPPFPDPEPDPTPDVKAVVPQVPTYLLLPNVLFEIGLMSVSNQSKQLEAWRNGSGESSEMHENSAFFLRGYGTHQRYHSNLSAFKYGYGGEFDYNAIDAGVLLQTIESAYGVISFGVLGSYGRLSLQPLDVEQSQKSAFDQWSATLYGGLRCDEGFYVDGLASYGLFKGDVLTLARDKTATLKGRPLNVSLTSGWTFATGYEGFFVTPQVQAIYQHLQFKKTRDVDDFDIDMGKLDQWVVRAGGRLTKTLDATDNAHVVSFYGKFYVTHGFKDKHFVHFKDAFQLGAFGSSLEGGIGFNAQLSPRFMLHGDVAYQHKLTKAGFSGTSFSGGVRYRF</sequence>
<dbReference type="InterPro" id="IPR005546">
    <property type="entry name" value="Autotransporte_beta"/>
</dbReference>
<dbReference type="InterPro" id="IPR006315">
    <property type="entry name" value="OM_autotransptr_brl_dom"/>
</dbReference>
<gene>
    <name evidence="3" type="ORF">ABID23_001540</name>
</gene>
<organism evidence="3 4">
    <name type="scientific">Bartonella silvatica</name>
    <dbReference type="NCBI Taxonomy" id="357760"/>
    <lineage>
        <taxon>Bacteria</taxon>
        <taxon>Pseudomonadati</taxon>
        <taxon>Pseudomonadota</taxon>
        <taxon>Alphaproteobacteria</taxon>
        <taxon>Hyphomicrobiales</taxon>
        <taxon>Bartonellaceae</taxon>
        <taxon>Bartonella</taxon>
    </lineage>
</organism>
<feature type="compositionally biased region" description="Basic and acidic residues" evidence="1">
    <location>
        <begin position="480"/>
        <end position="493"/>
    </location>
</feature>
<dbReference type="InterPro" id="IPR011050">
    <property type="entry name" value="Pectin_lyase_fold/virulence"/>
</dbReference>
<feature type="domain" description="Autotransporter" evidence="2">
    <location>
        <begin position="744"/>
        <end position="1021"/>
    </location>
</feature>
<keyword evidence="4" id="KW-1185">Reference proteome</keyword>
<dbReference type="PROSITE" id="PS51208">
    <property type="entry name" value="AUTOTRANSPORTER"/>
    <property type="match status" value="1"/>
</dbReference>
<dbReference type="EMBL" id="JBEPLI010000028">
    <property type="protein sequence ID" value="MET3590430.1"/>
    <property type="molecule type" value="Genomic_DNA"/>
</dbReference>
<evidence type="ECO:0000256" key="1">
    <source>
        <dbReference type="SAM" id="MobiDB-lite"/>
    </source>
</evidence>
<dbReference type="InterPro" id="IPR012332">
    <property type="entry name" value="Autotransporter_pectin_lyase_C"/>
</dbReference>
<dbReference type="SUPFAM" id="SSF103515">
    <property type="entry name" value="Autotransporter"/>
    <property type="match status" value="1"/>
</dbReference>
<dbReference type="SMART" id="SM00869">
    <property type="entry name" value="Autotransporter"/>
    <property type="match status" value="1"/>
</dbReference>
<dbReference type="InterPro" id="IPR036709">
    <property type="entry name" value="Autotransporte_beta_dom_sf"/>
</dbReference>
<feature type="region of interest" description="Disordered" evidence="1">
    <location>
        <begin position="663"/>
        <end position="701"/>
    </location>
</feature>
<reference evidence="3 4" key="1">
    <citation type="submission" date="2024-06" db="EMBL/GenBank/DDBJ databases">
        <title>Genomic Encyclopedia of Type Strains, Phase IV (KMG-IV): sequencing the most valuable type-strain genomes for metagenomic binning, comparative biology and taxonomic classification.</title>
        <authorList>
            <person name="Goeker M."/>
        </authorList>
    </citation>
    <scope>NUCLEOTIDE SEQUENCE [LARGE SCALE GENOMIC DNA]</scope>
    <source>
        <strain evidence="3 4">DSM 23649</strain>
    </source>
</reference>
<protein>
    <submittedName>
        <fullName evidence="3">Outer membrane autotransporter protein</fullName>
    </submittedName>
</protein>
<comment type="caution">
    <text evidence="3">The sequence shown here is derived from an EMBL/GenBank/DDBJ whole genome shotgun (WGS) entry which is preliminary data.</text>
</comment>
<evidence type="ECO:0000259" key="2">
    <source>
        <dbReference type="PROSITE" id="PS51208"/>
    </source>
</evidence>
<accession>A0ABV2HIP1</accession>
<dbReference type="Gene3D" id="2.160.20.20">
    <property type="match status" value="1"/>
</dbReference>
<proteinExistence type="predicted"/>
<dbReference type="NCBIfam" id="TIGR01414">
    <property type="entry name" value="autotrans_barl"/>
    <property type="match status" value="1"/>
</dbReference>
<dbReference type="Pfam" id="PF03797">
    <property type="entry name" value="Autotransporter"/>
    <property type="match status" value="1"/>
</dbReference>
<dbReference type="Gene3D" id="2.40.128.130">
    <property type="entry name" value="Autotransporter beta-domain"/>
    <property type="match status" value="1"/>
</dbReference>
<feature type="compositionally biased region" description="Pro residues" evidence="1">
    <location>
        <begin position="665"/>
        <end position="697"/>
    </location>
</feature>
<feature type="region of interest" description="Disordered" evidence="1">
    <location>
        <begin position="470"/>
        <end position="494"/>
    </location>
</feature>